<sequence>MPALKRFRAACLLFEAACIDGRRVMSHRLRGLVLGSLLMHNCVPRGWGCYIYSTRPCCRGGIARPPRYDRPSPVLRATSLVLPPQDREPVRGPRFHLWAPSRCYVMAFRAAVVHERVALSGARGGRPAACPWYSGSGGTWTELWGAEGAPMSAQAAPSI</sequence>
<comment type="caution">
    <text evidence="1">The sequence shown here is derived from an EMBL/GenBank/DDBJ whole genome shotgun (WGS) entry which is preliminary data.</text>
</comment>
<evidence type="ECO:0000313" key="1">
    <source>
        <dbReference type="EMBL" id="KAJ1155948.1"/>
    </source>
</evidence>
<reference evidence="1" key="1">
    <citation type="journal article" date="2022" name="bioRxiv">
        <title>Sequencing and chromosome-scale assembly of the giantPleurodeles waltlgenome.</title>
        <authorList>
            <person name="Brown T."/>
            <person name="Elewa A."/>
            <person name="Iarovenko S."/>
            <person name="Subramanian E."/>
            <person name="Araus A.J."/>
            <person name="Petzold A."/>
            <person name="Susuki M."/>
            <person name="Suzuki K.-i.T."/>
            <person name="Hayashi T."/>
            <person name="Toyoda A."/>
            <person name="Oliveira C."/>
            <person name="Osipova E."/>
            <person name="Leigh N.D."/>
            <person name="Simon A."/>
            <person name="Yun M.H."/>
        </authorList>
    </citation>
    <scope>NUCLEOTIDE SEQUENCE</scope>
    <source>
        <strain evidence="1">20211129_DDA</strain>
        <tissue evidence="1">Liver</tissue>
    </source>
</reference>
<gene>
    <name evidence="1" type="ORF">NDU88_008673</name>
</gene>
<dbReference type="AlphaFoldDB" id="A0AAV7RVF9"/>
<dbReference type="EMBL" id="JANPWB010000009">
    <property type="protein sequence ID" value="KAJ1155948.1"/>
    <property type="molecule type" value="Genomic_DNA"/>
</dbReference>
<keyword evidence="2" id="KW-1185">Reference proteome</keyword>
<proteinExistence type="predicted"/>
<evidence type="ECO:0000313" key="2">
    <source>
        <dbReference type="Proteomes" id="UP001066276"/>
    </source>
</evidence>
<organism evidence="1 2">
    <name type="scientific">Pleurodeles waltl</name>
    <name type="common">Iberian ribbed newt</name>
    <dbReference type="NCBI Taxonomy" id="8319"/>
    <lineage>
        <taxon>Eukaryota</taxon>
        <taxon>Metazoa</taxon>
        <taxon>Chordata</taxon>
        <taxon>Craniata</taxon>
        <taxon>Vertebrata</taxon>
        <taxon>Euteleostomi</taxon>
        <taxon>Amphibia</taxon>
        <taxon>Batrachia</taxon>
        <taxon>Caudata</taxon>
        <taxon>Salamandroidea</taxon>
        <taxon>Salamandridae</taxon>
        <taxon>Pleurodelinae</taxon>
        <taxon>Pleurodeles</taxon>
    </lineage>
</organism>
<dbReference type="Proteomes" id="UP001066276">
    <property type="component" value="Chromosome 5"/>
</dbReference>
<accession>A0AAV7RVF9</accession>
<protein>
    <submittedName>
        <fullName evidence="1">Uncharacterized protein</fullName>
    </submittedName>
</protein>
<name>A0AAV7RVF9_PLEWA</name>